<accession>A0A2P4SJA8</accession>
<reference evidence="1 2" key="1">
    <citation type="submission" date="2018-01" db="EMBL/GenBank/DDBJ databases">
        <title>Comparison of the Chinese Bamboo Partridge and Red Junglefowl genome sequences highlights the importance of demography in genome evolution.</title>
        <authorList>
            <person name="Tiley G.P."/>
            <person name="Kimball R.T."/>
            <person name="Braun E.L."/>
            <person name="Burleigh J.G."/>
        </authorList>
    </citation>
    <scope>NUCLEOTIDE SEQUENCE [LARGE SCALE GENOMIC DNA]</scope>
    <source>
        <strain evidence="1">RTK389</strain>
        <tissue evidence="1">Blood</tissue>
    </source>
</reference>
<feature type="non-terminal residue" evidence="1">
    <location>
        <position position="1"/>
    </location>
</feature>
<evidence type="ECO:0000313" key="2">
    <source>
        <dbReference type="Proteomes" id="UP000237246"/>
    </source>
</evidence>
<name>A0A2P4SJA8_BAMTH</name>
<proteinExistence type="predicted"/>
<organism evidence="1 2">
    <name type="scientific">Bambusicola thoracicus</name>
    <name type="common">Chinese bamboo-partridge</name>
    <name type="synonym">Perdix thoracica</name>
    <dbReference type="NCBI Taxonomy" id="9083"/>
    <lineage>
        <taxon>Eukaryota</taxon>
        <taxon>Metazoa</taxon>
        <taxon>Chordata</taxon>
        <taxon>Craniata</taxon>
        <taxon>Vertebrata</taxon>
        <taxon>Euteleostomi</taxon>
        <taxon>Archelosauria</taxon>
        <taxon>Archosauria</taxon>
        <taxon>Dinosauria</taxon>
        <taxon>Saurischia</taxon>
        <taxon>Theropoda</taxon>
        <taxon>Coelurosauria</taxon>
        <taxon>Aves</taxon>
        <taxon>Neognathae</taxon>
        <taxon>Galloanserae</taxon>
        <taxon>Galliformes</taxon>
        <taxon>Phasianidae</taxon>
        <taxon>Perdicinae</taxon>
        <taxon>Bambusicola</taxon>
    </lineage>
</organism>
<dbReference type="EMBL" id="PPHD01043188">
    <property type="protein sequence ID" value="POI24185.1"/>
    <property type="molecule type" value="Genomic_DNA"/>
</dbReference>
<dbReference type="AlphaFoldDB" id="A0A2P4SJA8"/>
<protein>
    <submittedName>
        <fullName evidence="1">Uncharacterized protein</fullName>
    </submittedName>
</protein>
<comment type="caution">
    <text evidence="1">The sequence shown here is derived from an EMBL/GenBank/DDBJ whole genome shotgun (WGS) entry which is preliminary data.</text>
</comment>
<keyword evidence="2" id="KW-1185">Reference proteome</keyword>
<gene>
    <name evidence="1" type="ORF">CIB84_012067</name>
</gene>
<sequence length="67" mass="7583">ARNIQKASEGRINLNFSLQPLSLVHLGEHGHISEEKETSLREKDPLTLMNTTYSIILQSGILTRILR</sequence>
<evidence type="ECO:0000313" key="1">
    <source>
        <dbReference type="EMBL" id="POI24185.1"/>
    </source>
</evidence>
<dbReference type="Proteomes" id="UP000237246">
    <property type="component" value="Unassembled WGS sequence"/>
</dbReference>